<dbReference type="PROSITE" id="PS50089">
    <property type="entry name" value="ZF_RING_2"/>
    <property type="match status" value="1"/>
</dbReference>
<keyword evidence="10" id="KW-1185">Reference proteome</keyword>
<dbReference type="Gene3D" id="3.30.40.10">
    <property type="entry name" value="Zinc/RING finger domain, C3HC4 (zinc finger)"/>
    <property type="match status" value="1"/>
</dbReference>
<dbReference type="GeneTree" id="ENSGT01150000286922"/>
<dbReference type="GO" id="GO:0008270">
    <property type="term" value="F:zinc ion binding"/>
    <property type="evidence" value="ECO:0007669"/>
    <property type="project" value="UniProtKB-KW"/>
</dbReference>
<keyword evidence="3 6" id="KW-0863">Zinc-finger</keyword>
<dbReference type="SUPFAM" id="SSF49899">
    <property type="entry name" value="Concanavalin A-like lectins/glucanases"/>
    <property type="match status" value="1"/>
</dbReference>
<dbReference type="PANTHER" id="PTHR25465">
    <property type="entry name" value="B-BOX DOMAIN CONTAINING"/>
    <property type="match status" value="1"/>
</dbReference>
<keyword evidence="2" id="KW-0479">Metal-binding</keyword>
<evidence type="ECO:0000256" key="6">
    <source>
        <dbReference type="PROSITE-ProRule" id="PRU00175"/>
    </source>
</evidence>
<proteinExistence type="predicted"/>
<dbReference type="Proteomes" id="UP000694565">
    <property type="component" value="Unplaced"/>
</dbReference>
<dbReference type="PROSITE" id="PS50188">
    <property type="entry name" value="B302_SPRY"/>
    <property type="match status" value="1"/>
</dbReference>
<dbReference type="Ensembl" id="ENSCLMT00005015790.1">
    <property type="protein sequence ID" value="ENSCLMP00005014833.1"/>
    <property type="gene ID" value="ENSCLMG00005007785.1"/>
</dbReference>
<dbReference type="SUPFAM" id="SSF57850">
    <property type="entry name" value="RING/U-box"/>
    <property type="match status" value="1"/>
</dbReference>
<dbReference type="Gene3D" id="4.10.830.40">
    <property type="match status" value="1"/>
</dbReference>
<dbReference type="InterPro" id="IPR001870">
    <property type="entry name" value="B30.2/SPRY"/>
</dbReference>
<dbReference type="GO" id="GO:0005737">
    <property type="term" value="C:cytoplasm"/>
    <property type="evidence" value="ECO:0007669"/>
    <property type="project" value="UniProtKB-ARBA"/>
</dbReference>
<dbReference type="SMART" id="SM00184">
    <property type="entry name" value="RING"/>
    <property type="match status" value="1"/>
</dbReference>
<evidence type="ECO:0000313" key="10">
    <source>
        <dbReference type="Proteomes" id="UP000694565"/>
    </source>
</evidence>
<dbReference type="InterPro" id="IPR051051">
    <property type="entry name" value="E3_ubiq-ligase_TRIM/RNF"/>
</dbReference>
<feature type="domain" description="RING-type" evidence="7">
    <location>
        <begin position="19"/>
        <end position="62"/>
    </location>
</feature>
<reference evidence="9" key="1">
    <citation type="submission" date="2025-08" db="UniProtKB">
        <authorList>
            <consortium name="Ensembl"/>
        </authorList>
    </citation>
    <scope>IDENTIFICATION</scope>
</reference>
<keyword evidence="1" id="KW-0399">Innate immunity</keyword>
<dbReference type="AlphaFoldDB" id="A0A8C2XA94"/>
<dbReference type="PROSITE" id="PS00518">
    <property type="entry name" value="ZF_RING_1"/>
    <property type="match status" value="1"/>
</dbReference>
<protein>
    <submittedName>
        <fullName evidence="9">Uncharacterized protein</fullName>
    </submittedName>
</protein>
<keyword evidence="5" id="KW-0391">Immunity</keyword>
<dbReference type="InterPro" id="IPR006574">
    <property type="entry name" value="PRY"/>
</dbReference>
<organism evidence="9 10">
    <name type="scientific">Cyclopterus lumpus</name>
    <name type="common">Lumpsucker</name>
    <dbReference type="NCBI Taxonomy" id="8103"/>
    <lineage>
        <taxon>Eukaryota</taxon>
        <taxon>Metazoa</taxon>
        <taxon>Chordata</taxon>
        <taxon>Craniata</taxon>
        <taxon>Vertebrata</taxon>
        <taxon>Euteleostomi</taxon>
        <taxon>Actinopterygii</taxon>
        <taxon>Neopterygii</taxon>
        <taxon>Teleostei</taxon>
        <taxon>Neoteleostei</taxon>
        <taxon>Acanthomorphata</taxon>
        <taxon>Eupercaria</taxon>
        <taxon>Perciformes</taxon>
        <taxon>Cottioidei</taxon>
        <taxon>Cottales</taxon>
        <taxon>Cyclopteridae</taxon>
        <taxon>Cyclopterus</taxon>
    </lineage>
</organism>
<sequence>MKGEMAQRGDELARKKLCCFICRDLMKDPVLIPCGHSYCMGCIKKHWDEEDQKGIHSCPQCRKTFRPRPTLVKNTMLADLVEELRKPRLPVALADPCYAGPEDVGCDVCTGRKRKALKSGLQCRVSYLEASEEISAELIRVITKRSSAVTRKIRSQQETEMSRDPTQFLLKYASMPRPTSSPALPNLNRRPLRHFDHVTASVSEAGEKLKASYREEWNKVSETVAEVDILLPQDPKTRAEFLQYAQPVKNLKMDRNTASIQLVLSEGDRKVTKIRDPQSYADHADRFMSRSQALCKTGLTGRHYWEVEWSGLGVSIAVAYRDIARTGNISTFGDNVKSWALECLVKDTQIFPQNPPVGVFLDHKAGNLSFYRISDTITLLHKVQTKFSQPLYAGLGVYYFGSMAELCDAKSQSGGFPRETAAV</sequence>
<dbReference type="Pfam" id="PF15227">
    <property type="entry name" value="zf-C3HC4_4"/>
    <property type="match status" value="1"/>
</dbReference>
<dbReference type="Pfam" id="PF13765">
    <property type="entry name" value="PRY"/>
    <property type="match status" value="1"/>
</dbReference>
<evidence type="ECO:0000313" key="9">
    <source>
        <dbReference type="Ensembl" id="ENSCLMP00005014833.1"/>
    </source>
</evidence>
<dbReference type="SMART" id="SM00589">
    <property type="entry name" value="PRY"/>
    <property type="match status" value="1"/>
</dbReference>
<dbReference type="SMART" id="SM00449">
    <property type="entry name" value="SPRY"/>
    <property type="match status" value="1"/>
</dbReference>
<evidence type="ECO:0000259" key="7">
    <source>
        <dbReference type="PROSITE" id="PS50089"/>
    </source>
</evidence>
<dbReference type="CDD" id="cd16040">
    <property type="entry name" value="SPRY_PRY_SNTX"/>
    <property type="match status" value="1"/>
</dbReference>
<evidence type="ECO:0000256" key="5">
    <source>
        <dbReference type="ARBA" id="ARBA00022859"/>
    </source>
</evidence>
<evidence type="ECO:0000256" key="4">
    <source>
        <dbReference type="ARBA" id="ARBA00022833"/>
    </source>
</evidence>
<accession>A0A8C2XA94</accession>
<dbReference type="InterPro" id="IPR043136">
    <property type="entry name" value="B30.2/SPRY_sf"/>
</dbReference>
<dbReference type="InterPro" id="IPR003877">
    <property type="entry name" value="SPRY_dom"/>
</dbReference>
<evidence type="ECO:0000256" key="3">
    <source>
        <dbReference type="ARBA" id="ARBA00022771"/>
    </source>
</evidence>
<dbReference type="InterPro" id="IPR017907">
    <property type="entry name" value="Znf_RING_CS"/>
</dbReference>
<dbReference type="InterPro" id="IPR013083">
    <property type="entry name" value="Znf_RING/FYVE/PHD"/>
</dbReference>
<evidence type="ECO:0000259" key="8">
    <source>
        <dbReference type="PROSITE" id="PS50188"/>
    </source>
</evidence>
<dbReference type="Pfam" id="PF00622">
    <property type="entry name" value="SPRY"/>
    <property type="match status" value="1"/>
</dbReference>
<evidence type="ECO:0000256" key="2">
    <source>
        <dbReference type="ARBA" id="ARBA00022723"/>
    </source>
</evidence>
<dbReference type="GO" id="GO:0045087">
    <property type="term" value="P:innate immune response"/>
    <property type="evidence" value="ECO:0007669"/>
    <property type="project" value="UniProtKB-KW"/>
</dbReference>
<name>A0A8C2XA94_CYCLU</name>
<dbReference type="PANTHER" id="PTHR25465:SF5">
    <property type="entry name" value="E3 UBIQUITIN_ISG15 LIGASE TRIM25-RELATED"/>
    <property type="match status" value="1"/>
</dbReference>
<reference evidence="9" key="2">
    <citation type="submission" date="2025-09" db="UniProtKB">
        <authorList>
            <consortium name="Ensembl"/>
        </authorList>
    </citation>
    <scope>IDENTIFICATION</scope>
</reference>
<dbReference type="InterPro" id="IPR013320">
    <property type="entry name" value="ConA-like_dom_sf"/>
</dbReference>
<keyword evidence="4" id="KW-0862">Zinc</keyword>
<evidence type="ECO:0000256" key="1">
    <source>
        <dbReference type="ARBA" id="ARBA00022588"/>
    </source>
</evidence>
<dbReference type="Gene3D" id="2.60.120.920">
    <property type="match status" value="1"/>
</dbReference>
<dbReference type="InterPro" id="IPR001841">
    <property type="entry name" value="Znf_RING"/>
</dbReference>
<feature type="domain" description="B30.2/SPRY" evidence="8">
    <location>
        <begin position="231"/>
        <end position="423"/>
    </location>
</feature>